<name>A0AAW1RFE3_9CHLO</name>
<proteinExistence type="predicted"/>
<accession>A0AAW1RFE3</accession>
<dbReference type="Proteomes" id="UP001485043">
    <property type="component" value="Unassembled WGS sequence"/>
</dbReference>
<evidence type="ECO:0000313" key="3">
    <source>
        <dbReference type="Proteomes" id="UP001485043"/>
    </source>
</evidence>
<reference evidence="2 3" key="1">
    <citation type="journal article" date="2024" name="Nat. Commun.">
        <title>Phylogenomics reveals the evolutionary origins of lichenization in chlorophyte algae.</title>
        <authorList>
            <person name="Puginier C."/>
            <person name="Libourel C."/>
            <person name="Otte J."/>
            <person name="Skaloud P."/>
            <person name="Haon M."/>
            <person name="Grisel S."/>
            <person name="Petersen M."/>
            <person name="Berrin J.G."/>
            <person name="Delaux P.M."/>
            <person name="Dal Grande F."/>
            <person name="Keller J."/>
        </authorList>
    </citation>
    <scope>NUCLEOTIDE SEQUENCE [LARGE SCALE GENOMIC DNA]</scope>
    <source>
        <strain evidence="2 3">SAG 2523</strain>
    </source>
</reference>
<dbReference type="EMBL" id="JALJOV010002267">
    <property type="protein sequence ID" value="KAK9832016.1"/>
    <property type="molecule type" value="Genomic_DNA"/>
</dbReference>
<comment type="caution">
    <text evidence="2">The sequence shown here is derived from an EMBL/GenBank/DDBJ whole genome shotgun (WGS) entry which is preliminary data.</text>
</comment>
<sequence>MHQRLCRITGNSQIQSGGSHSQEPRIKVAASLGYQIQRRQDARKSPEVLQPGPASASARTLKNPASAAPLQRRGLLAAALALALAPRPADALSLKPADQYKELKGIVS</sequence>
<organism evidence="2 3">
    <name type="scientific">Apatococcus fuscideae</name>
    <dbReference type="NCBI Taxonomy" id="2026836"/>
    <lineage>
        <taxon>Eukaryota</taxon>
        <taxon>Viridiplantae</taxon>
        <taxon>Chlorophyta</taxon>
        <taxon>core chlorophytes</taxon>
        <taxon>Trebouxiophyceae</taxon>
        <taxon>Chlorellales</taxon>
        <taxon>Chlorellaceae</taxon>
        <taxon>Apatococcus</taxon>
    </lineage>
</organism>
<dbReference type="AlphaFoldDB" id="A0AAW1RFE3"/>
<evidence type="ECO:0000256" key="1">
    <source>
        <dbReference type="SAM" id="MobiDB-lite"/>
    </source>
</evidence>
<feature type="compositionally biased region" description="Polar residues" evidence="1">
    <location>
        <begin position="9"/>
        <end position="21"/>
    </location>
</feature>
<protein>
    <submittedName>
        <fullName evidence="2">Uncharacterized protein</fullName>
    </submittedName>
</protein>
<feature type="non-terminal residue" evidence="2">
    <location>
        <position position="108"/>
    </location>
</feature>
<feature type="region of interest" description="Disordered" evidence="1">
    <location>
        <begin position="1"/>
        <end position="68"/>
    </location>
</feature>
<evidence type="ECO:0000313" key="2">
    <source>
        <dbReference type="EMBL" id="KAK9832016.1"/>
    </source>
</evidence>
<gene>
    <name evidence="2" type="ORF">WJX84_009522</name>
</gene>
<keyword evidence="3" id="KW-1185">Reference proteome</keyword>